<comment type="caution">
    <text evidence="1">The sequence shown here is derived from an EMBL/GenBank/DDBJ whole genome shotgun (WGS) entry which is preliminary data.</text>
</comment>
<dbReference type="Proteomes" id="UP001177021">
    <property type="component" value="Unassembled WGS sequence"/>
</dbReference>
<proteinExistence type="predicted"/>
<sequence>MSKPLSDHPLPQAETTCGSLLQELQIIWHEVGESESDKDRMLFEIEQEFLEVYRRKIDKANCSRAQIRQEIADSEAELTAICSAMGERPVHSRQSGQKARSLKEELEMIVPELEEMQKRKHDRRNQFIEVQEQIQSISNEIHCPREIIPFIVDDTDLSLRKLEELHRQLHTLQKEKSDRLKKVQDNLHSLSSLCSVLGLDFKQTVSEVHPSLGNSEGTRSVNNDTISQLALAIQELRGVKLQRMQKLQDLATSMLELWNLMDTPIEEQQVFQNVTCNIAASEDEVTEPNALSEDFINNVEEEVSRLEDLKSSKMKELVFKKRSELEEICRKTHLIPEFDGAVEYTIEAIEAGSVDPASVLEQIELQVAQVKEQAFSRIEILEKVDKWLSACDEESWLEEYSRDENRYNAGRGTHLNLKRAEKARVLVNKIPAMTENLISKTVAWEKDNGTEFIYDSVRLLSMLEDYNLLRQEKEQERRRQRDMKKLQGQLVAEQEVLYGSKSPSKPQSARKAPRTPSGSAGSRRGAFGGSMLKPDSKLTRSSSTRKTDRVHQIEDDGISCLSSARRGLDNIADIPMRKYSLGAGVVRDIKSPLTRQPFTIISSTISSQENMENVTAESNLQMQKLQKTLAINNFPFTTTTTSKAEKVVDEENRTPKAMPIPASTTTPRTVSIPMNMAMTPAPFGSNFVQEIEYSFEERRLGFVLV</sequence>
<evidence type="ECO:0000313" key="2">
    <source>
        <dbReference type="Proteomes" id="UP001177021"/>
    </source>
</evidence>
<name>A0ACB0LDP0_TRIPR</name>
<gene>
    <name evidence="1" type="ORF">MILVUS5_LOCUS31620</name>
</gene>
<accession>A0ACB0LDP0</accession>
<organism evidence="1 2">
    <name type="scientific">Trifolium pratense</name>
    <name type="common">Red clover</name>
    <dbReference type="NCBI Taxonomy" id="57577"/>
    <lineage>
        <taxon>Eukaryota</taxon>
        <taxon>Viridiplantae</taxon>
        <taxon>Streptophyta</taxon>
        <taxon>Embryophyta</taxon>
        <taxon>Tracheophyta</taxon>
        <taxon>Spermatophyta</taxon>
        <taxon>Magnoliopsida</taxon>
        <taxon>eudicotyledons</taxon>
        <taxon>Gunneridae</taxon>
        <taxon>Pentapetalae</taxon>
        <taxon>rosids</taxon>
        <taxon>fabids</taxon>
        <taxon>Fabales</taxon>
        <taxon>Fabaceae</taxon>
        <taxon>Papilionoideae</taxon>
        <taxon>50 kb inversion clade</taxon>
        <taxon>NPAAA clade</taxon>
        <taxon>Hologalegina</taxon>
        <taxon>IRL clade</taxon>
        <taxon>Trifolieae</taxon>
        <taxon>Trifolium</taxon>
    </lineage>
</organism>
<keyword evidence="2" id="KW-1185">Reference proteome</keyword>
<reference evidence="1" key="1">
    <citation type="submission" date="2023-10" db="EMBL/GenBank/DDBJ databases">
        <authorList>
            <person name="Rodriguez Cubillos JULIANA M."/>
            <person name="De Vega J."/>
        </authorList>
    </citation>
    <scope>NUCLEOTIDE SEQUENCE</scope>
</reference>
<dbReference type="EMBL" id="CASHSV030000513">
    <property type="protein sequence ID" value="CAJ2666890.1"/>
    <property type="molecule type" value="Genomic_DNA"/>
</dbReference>
<protein>
    <submittedName>
        <fullName evidence="1">Uncharacterized protein</fullName>
    </submittedName>
</protein>
<evidence type="ECO:0000313" key="1">
    <source>
        <dbReference type="EMBL" id="CAJ2666890.1"/>
    </source>
</evidence>